<dbReference type="EMBL" id="CP098502">
    <property type="protein sequence ID" value="UTI63341.1"/>
    <property type="molecule type" value="Genomic_DNA"/>
</dbReference>
<proteinExistence type="predicted"/>
<evidence type="ECO:0000313" key="2">
    <source>
        <dbReference type="Proteomes" id="UP001056035"/>
    </source>
</evidence>
<gene>
    <name evidence="1" type="ORF">NBH00_18540</name>
</gene>
<protein>
    <recommendedName>
        <fullName evidence="3">Helix-turn-helix domain-containing protein</fullName>
    </recommendedName>
</protein>
<evidence type="ECO:0000313" key="1">
    <source>
        <dbReference type="EMBL" id="UTI63341.1"/>
    </source>
</evidence>
<dbReference type="Proteomes" id="UP001056035">
    <property type="component" value="Chromosome"/>
</dbReference>
<keyword evidence="2" id="KW-1185">Reference proteome</keyword>
<name>A0ABY5DNV0_9ACTN</name>
<evidence type="ECO:0008006" key="3">
    <source>
        <dbReference type="Google" id="ProtNLM"/>
    </source>
</evidence>
<dbReference type="RefSeq" id="WP_254570069.1">
    <property type="nucleotide sequence ID" value="NZ_CP098502.1"/>
</dbReference>
<organism evidence="1 2">
    <name type="scientific">Paraconexibacter antarcticus</name>
    <dbReference type="NCBI Taxonomy" id="2949664"/>
    <lineage>
        <taxon>Bacteria</taxon>
        <taxon>Bacillati</taxon>
        <taxon>Actinomycetota</taxon>
        <taxon>Thermoleophilia</taxon>
        <taxon>Solirubrobacterales</taxon>
        <taxon>Paraconexibacteraceae</taxon>
        <taxon>Paraconexibacter</taxon>
    </lineage>
</organism>
<reference evidence="1 2" key="1">
    <citation type="submission" date="2022-06" db="EMBL/GenBank/DDBJ databases">
        <title>Paraconexibacter antarcticus.</title>
        <authorList>
            <person name="Kim C.S."/>
        </authorList>
    </citation>
    <scope>NUCLEOTIDE SEQUENCE [LARGE SCALE GENOMIC DNA]</scope>
    <source>
        <strain evidence="1 2">02-257</strain>
    </source>
</reference>
<accession>A0ABY5DNV0</accession>
<sequence length="103" mass="11250">MTPAGPRTISIQIPEELLAEIAGLAAEILTTQLANAPADTHGERPDGYLPPARAAAYLGVSRQRIHQLTSGRALCPDGRDGRTPLYTRQTLDRYVRECAGRRR</sequence>